<feature type="coiled-coil region" evidence="1">
    <location>
        <begin position="60"/>
        <end position="118"/>
    </location>
</feature>
<gene>
    <name evidence="2" type="ORF">LARSCL_LOCUS4770</name>
</gene>
<evidence type="ECO:0000256" key="1">
    <source>
        <dbReference type="SAM" id="Coils"/>
    </source>
</evidence>
<reference evidence="2 3" key="1">
    <citation type="submission" date="2024-04" db="EMBL/GenBank/DDBJ databases">
        <authorList>
            <person name="Rising A."/>
            <person name="Reimegard J."/>
            <person name="Sonavane S."/>
            <person name="Akerstrom W."/>
            <person name="Nylinder S."/>
            <person name="Hedman E."/>
            <person name="Kallberg Y."/>
        </authorList>
    </citation>
    <scope>NUCLEOTIDE SEQUENCE [LARGE SCALE GENOMIC DNA]</scope>
</reference>
<protein>
    <submittedName>
        <fullName evidence="2">Uncharacterized protein</fullName>
    </submittedName>
</protein>
<organism evidence="2 3">
    <name type="scientific">Larinioides sclopetarius</name>
    <dbReference type="NCBI Taxonomy" id="280406"/>
    <lineage>
        <taxon>Eukaryota</taxon>
        <taxon>Metazoa</taxon>
        <taxon>Ecdysozoa</taxon>
        <taxon>Arthropoda</taxon>
        <taxon>Chelicerata</taxon>
        <taxon>Arachnida</taxon>
        <taxon>Araneae</taxon>
        <taxon>Araneomorphae</taxon>
        <taxon>Entelegynae</taxon>
        <taxon>Araneoidea</taxon>
        <taxon>Araneidae</taxon>
        <taxon>Larinioides</taxon>
    </lineage>
</organism>
<accession>A0AAV1ZCQ4</accession>
<keyword evidence="1" id="KW-0175">Coiled coil</keyword>
<sequence>MAIKGIFNCFKIIGGVANFMGPYGKIVGTKINGVSTVAEPLTLDNEKDIPKIPSGIESSLKTLKENIEAMRGKKVAHLEKLLKNVEEEVNKNPETLSLKDLTSKIKETKDKLQKIRDKELAFKNVKVLETELEETIKRKEWI</sequence>
<keyword evidence="3" id="KW-1185">Reference proteome</keyword>
<comment type="caution">
    <text evidence="2">The sequence shown here is derived from an EMBL/GenBank/DDBJ whole genome shotgun (WGS) entry which is preliminary data.</text>
</comment>
<name>A0AAV1ZCQ4_9ARAC</name>
<dbReference type="AlphaFoldDB" id="A0AAV1ZCQ4"/>
<evidence type="ECO:0000313" key="2">
    <source>
        <dbReference type="EMBL" id="CAL1269496.1"/>
    </source>
</evidence>
<dbReference type="Proteomes" id="UP001497382">
    <property type="component" value="Unassembled WGS sequence"/>
</dbReference>
<evidence type="ECO:0000313" key="3">
    <source>
        <dbReference type="Proteomes" id="UP001497382"/>
    </source>
</evidence>
<proteinExistence type="predicted"/>
<dbReference type="EMBL" id="CAXIEN010000041">
    <property type="protein sequence ID" value="CAL1269496.1"/>
    <property type="molecule type" value="Genomic_DNA"/>
</dbReference>